<dbReference type="OrthoDB" id="9788370at2"/>
<dbReference type="EC" id="2.7.7.62" evidence="9"/>
<dbReference type="InterPro" id="IPR027417">
    <property type="entry name" value="P-loop_NTPase"/>
</dbReference>
<organism evidence="20 21">
    <name type="scientific">Deferribacter desulfuricans (strain DSM 14783 / JCM 11476 / NBRC 101012 / SSM1)</name>
    <dbReference type="NCBI Taxonomy" id="639282"/>
    <lineage>
        <taxon>Bacteria</taxon>
        <taxon>Pseudomonadati</taxon>
        <taxon>Deferribacterota</taxon>
        <taxon>Deferribacteres</taxon>
        <taxon>Deferribacterales</taxon>
        <taxon>Deferribacteraceae</taxon>
        <taxon>Deferribacter</taxon>
    </lineage>
</organism>
<dbReference type="eggNOG" id="COG2087">
    <property type="taxonomic scope" value="Bacteria"/>
</dbReference>
<keyword evidence="10" id="KW-0169">Cobalamin biosynthesis</keyword>
<dbReference type="GO" id="GO:0005524">
    <property type="term" value="F:ATP binding"/>
    <property type="evidence" value="ECO:0007669"/>
    <property type="project" value="UniProtKB-KW"/>
</dbReference>
<comment type="similarity">
    <text evidence="7">Belongs to the CobU/CobP family.</text>
</comment>
<dbReference type="Pfam" id="PF02283">
    <property type="entry name" value="CobU"/>
    <property type="match status" value="1"/>
</dbReference>
<name>D3P9W0_DEFDS</name>
<evidence type="ECO:0000256" key="9">
    <source>
        <dbReference type="ARBA" id="ARBA00012523"/>
    </source>
</evidence>
<comment type="catalytic activity">
    <reaction evidence="3">
        <text>adenosylcob(III)inamide + GTP = adenosylcob(III)inamide phosphate + GDP + H(+)</text>
        <dbReference type="Rhea" id="RHEA:15765"/>
        <dbReference type="ChEBI" id="CHEBI:2480"/>
        <dbReference type="ChEBI" id="CHEBI:15378"/>
        <dbReference type="ChEBI" id="CHEBI:37565"/>
        <dbReference type="ChEBI" id="CHEBI:58189"/>
        <dbReference type="ChEBI" id="CHEBI:58502"/>
        <dbReference type="EC" id="2.7.1.156"/>
    </reaction>
</comment>
<dbReference type="STRING" id="639282.DEFDS_2051"/>
<dbReference type="NCBIfam" id="NF004469">
    <property type="entry name" value="PRK05800.1"/>
    <property type="match status" value="1"/>
</dbReference>
<evidence type="ECO:0000256" key="7">
    <source>
        <dbReference type="ARBA" id="ARBA00007490"/>
    </source>
</evidence>
<evidence type="ECO:0000256" key="13">
    <source>
        <dbReference type="ARBA" id="ARBA00022777"/>
    </source>
</evidence>
<feature type="binding site" evidence="19">
    <location>
        <begin position="48"/>
        <end position="51"/>
    </location>
    <ligand>
        <name>GTP</name>
        <dbReference type="ChEBI" id="CHEBI:37565"/>
    </ligand>
</feature>
<evidence type="ECO:0000256" key="3">
    <source>
        <dbReference type="ARBA" id="ARBA00001522"/>
    </source>
</evidence>
<keyword evidence="11 20" id="KW-0808">Transferase</keyword>
<evidence type="ECO:0000256" key="16">
    <source>
        <dbReference type="ARBA" id="ARBA00029570"/>
    </source>
</evidence>
<gene>
    <name evidence="20" type="primary">cobU</name>
    <name evidence="20" type="ordered locus">DEFDS_2051</name>
</gene>
<keyword evidence="14" id="KW-0067">ATP-binding</keyword>
<evidence type="ECO:0000313" key="20">
    <source>
        <dbReference type="EMBL" id="BAI81500.1"/>
    </source>
</evidence>
<comment type="catalytic activity">
    <reaction evidence="2">
        <text>adenosylcob(III)inamide phosphate + GTP + H(+) = adenosylcob(III)inamide-GDP + diphosphate</text>
        <dbReference type="Rhea" id="RHEA:22712"/>
        <dbReference type="ChEBI" id="CHEBI:15378"/>
        <dbReference type="ChEBI" id="CHEBI:33019"/>
        <dbReference type="ChEBI" id="CHEBI:37565"/>
        <dbReference type="ChEBI" id="CHEBI:58502"/>
        <dbReference type="ChEBI" id="CHEBI:60487"/>
        <dbReference type="EC" id="2.7.7.62"/>
    </reaction>
</comment>
<comment type="pathway">
    <text evidence="6">Cofactor biosynthesis; adenosylcobalamin biosynthesis; adenosylcobalamin from cob(II)yrinate a,c-diamide: step 5/7.</text>
</comment>
<evidence type="ECO:0000256" key="18">
    <source>
        <dbReference type="PIRSR" id="PIRSR006135-1"/>
    </source>
</evidence>
<evidence type="ECO:0000256" key="17">
    <source>
        <dbReference type="ARBA" id="ARBA00030571"/>
    </source>
</evidence>
<evidence type="ECO:0000256" key="19">
    <source>
        <dbReference type="PIRSR" id="PIRSR006135-2"/>
    </source>
</evidence>
<evidence type="ECO:0000256" key="14">
    <source>
        <dbReference type="ARBA" id="ARBA00022840"/>
    </source>
</evidence>
<evidence type="ECO:0000256" key="15">
    <source>
        <dbReference type="ARBA" id="ARBA00023134"/>
    </source>
</evidence>
<dbReference type="Gene3D" id="3.40.50.300">
    <property type="entry name" value="P-loop containing nucleotide triphosphate hydrolases"/>
    <property type="match status" value="1"/>
</dbReference>
<dbReference type="AlphaFoldDB" id="D3P9W0"/>
<evidence type="ECO:0000313" key="21">
    <source>
        <dbReference type="Proteomes" id="UP000001520"/>
    </source>
</evidence>
<comment type="function">
    <text evidence="4">Catalyzes ATP-dependent phosphorylation of adenosylcobinamide and addition of GMP to adenosylcobinamide phosphate.</text>
</comment>
<comment type="catalytic activity">
    <reaction evidence="1">
        <text>adenosylcob(III)inamide + ATP = adenosylcob(III)inamide phosphate + ADP + H(+)</text>
        <dbReference type="Rhea" id="RHEA:15769"/>
        <dbReference type="ChEBI" id="CHEBI:2480"/>
        <dbReference type="ChEBI" id="CHEBI:15378"/>
        <dbReference type="ChEBI" id="CHEBI:30616"/>
        <dbReference type="ChEBI" id="CHEBI:58502"/>
        <dbReference type="ChEBI" id="CHEBI:456216"/>
        <dbReference type="EC" id="2.7.1.156"/>
    </reaction>
</comment>
<evidence type="ECO:0000256" key="12">
    <source>
        <dbReference type="ARBA" id="ARBA00022741"/>
    </source>
</evidence>
<sequence>MVTLITGGIKSGKTDFASKLALKYTNRAYLATAEPIDEEMVKRINKHKAERGNLFHTLEEPIDIHKALKNSSVFEVILIDCMTTWLANLFHYKKDIEEYTTYLLQTISSLNFDIIIITNEVGFGVIPLDSMTRKYVDTLGILNQKIAALADKCFLLVAGIPIKIK</sequence>
<evidence type="ECO:0000256" key="1">
    <source>
        <dbReference type="ARBA" id="ARBA00000312"/>
    </source>
</evidence>
<evidence type="ECO:0000256" key="6">
    <source>
        <dbReference type="ARBA" id="ARBA00005159"/>
    </source>
</evidence>
<feature type="binding site" evidence="19">
    <location>
        <position position="80"/>
    </location>
    <ligand>
        <name>GTP</name>
        <dbReference type="ChEBI" id="CHEBI:37565"/>
    </ligand>
</feature>
<dbReference type="RefSeq" id="WP_013008745.1">
    <property type="nucleotide sequence ID" value="NC_013939.1"/>
</dbReference>
<dbReference type="UniPathway" id="UPA00148">
    <property type="reaction ID" value="UER00236"/>
</dbReference>
<dbReference type="InterPro" id="IPR003203">
    <property type="entry name" value="CobU/CobP"/>
</dbReference>
<evidence type="ECO:0000256" key="4">
    <source>
        <dbReference type="ARBA" id="ARBA00003889"/>
    </source>
</evidence>
<dbReference type="PANTHER" id="PTHR34848:SF1">
    <property type="entry name" value="BIFUNCTIONAL ADENOSYLCOBALAMIN BIOSYNTHESIS PROTEIN COBU"/>
    <property type="match status" value="1"/>
</dbReference>
<dbReference type="GO" id="GO:0043752">
    <property type="term" value="F:adenosylcobinamide kinase activity"/>
    <property type="evidence" value="ECO:0007669"/>
    <property type="project" value="UniProtKB-EC"/>
</dbReference>
<feature type="active site" description="GMP-histidine intermediate" evidence="18">
    <location>
        <position position="47"/>
    </location>
</feature>
<keyword evidence="15 19" id="KW-0342">GTP-binding</keyword>
<dbReference type="GO" id="GO:0005525">
    <property type="term" value="F:GTP binding"/>
    <property type="evidence" value="ECO:0007669"/>
    <property type="project" value="UniProtKB-KW"/>
</dbReference>
<dbReference type="PANTHER" id="PTHR34848">
    <property type="match status" value="1"/>
</dbReference>
<dbReference type="KEGG" id="ddf:DEFDS_2051"/>
<proteinExistence type="inferred from homology"/>
<evidence type="ECO:0000256" key="5">
    <source>
        <dbReference type="ARBA" id="ARBA00004692"/>
    </source>
</evidence>
<keyword evidence="13" id="KW-0418">Kinase</keyword>
<feature type="binding site" evidence="19">
    <location>
        <begin position="31"/>
        <end position="33"/>
    </location>
    <ligand>
        <name>GTP</name>
        <dbReference type="ChEBI" id="CHEBI:37565"/>
    </ligand>
</feature>
<dbReference type="CDD" id="cd00544">
    <property type="entry name" value="CobU"/>
    <property type="match status" value="1"/>
</dbReference>
<keyword evidence="12 19" id="KW-0547">Nucleotide-binding</keyword>
<keyword evidence="21" id="KW-1185">Reference proteome</keyword>
<dbReference type="Proteomes" id="UP000001520">
    <property type="component" value="Chromosome"/>
</dbReference>
<evidence type="ECO:0000256" key="8">
    <source>
        <dbReference type="ARBA" id="ARBA00012016"/>
    </source>
</evidence>
<feature type="binding site" evidence="19">
    <location>
        <position position="59"/>
    </location>
    <ligand>
        <name>GTP</name>
        <dbReference type="ChEBI" id="CHEBI:37565"/>
    </ligand>
</feature>
<accession>D3P9W0</accession>
<dbReference type="HOGENOM" id="CLU_094161_0_1_0"/>
<dbReference type="GO" id="GO:0009236">
    <property type="term" value="P:cobalamin biosynthetic process"/>
    <property type="evidence" value="ECO:0007669"/>
    <property type="project" value="UniProtKB-UniPathway"/>
</dbReference>
<comment type="pathway">
    <text evidence="5">Cofactor biosynthesis; adenosylcobalamin biosynthesis; adenosylcobalamin from cob(II)yrinate a,c-diamide: step 6/7.</text>
</comment>
<dbReference type="PIRSF" id="PIRSF006135">
    <property type="entry name" value="CobU"/>
    <property type="match status" value="1"/>
</dbReference>
<dbReference type="GO" id="GO:0008820">
    <property type="term" value="F:cobinamide phosphate guanylyltransferase activity"/>
    <property type="evidence" value="ECO:0007669"/>
    <property type="project" value="UniProtKB-EC"/>
</dbReference>
<dbReference type="EMBL" id="AP011529">
    <property type="protein sequence ID" value="BAI81500.1"/>
    <property type="molecule type" value="Genomic_DNA"/>
</dbReference>
<dbReference type="SUPFAM" id="SSF52540">
    <property type="entry name" value="P-loop containing nucleoside triphosphate hydrolases"/>
    <property type="match status" value="1"/>
</dbReference>
<evidence type="ECO:0000256" key="10">
    <source>
        <dbReference type="ARBA" id="ARBA00022573"/>
    </source>
</evidence>
<keyword evidence="20" id="KW-0548">Nucleotidyltransferase</keyword>
<evidence type="ECO:0000256" key="2">
    <source>
        <dbReference type="ARBA" id="ARBA00000711"/>
    </source>
</evidence>
<evidence type="ECO:0000256" key="11">
    <source>
        <dbReference type="ARBA" id="ARBA00022679"/>
    </source>
</evidence>
<dbReference type="EC" id="2.7.1.156" evidence="8"/>
<protein>
    <recommendedName>
        <fullName evidence="16">Adenosylcobinamide kinase</fullName>
        <ecNumber evidence="8">2.7.1.156</ecNumber>
        <ecNumber evidence="9">2.7.7.62</ecNumber>
    </recommendedName>
    <alternativeName>
        <fullName evidence="17">Adenosylcobinamide-phosphate guanylyltransferase</fullName>
    </alternativeName>
</protein>
<reference evidence="20 21" key="1">
    <citation type="journal article" date="2010" name="DNA Res.">
        <title>Bacterial lifestyle in a deep-sea hydrothermal vent chimney revealed by the genome sequence of the thermophilic bacterium Deferribacter desulfuricans SSM1.</title>
        <authorList>
            <person name="Takaki Y."/>
            <person name="Shimamura S."/>
            <person name="Nakagawa S."/>
            <person name="Fukuhara Y."/>
            <person name="Horikawa H."/>
            <person name="Ankai A."/>
            <person name="Harada T."/>
            <person name="Hosoyama A."/>
            <person name="Oguchi A."/>
            <person name="Fukui S."/>
            <person name="Fujita N."/>
            <person name="Takami H."/>
            <person name="Takai K."/>
        </authorList>
    </citation>
    <scope>NUCLEOTIDE SEQUENCE [LARGE SCALE GENOMIC DNA]</scope>
    <source>
        <strain evidence="21">DSM 14783 / JCM 11476 / NBRC 101012 / SSM1</strain>
    </source>
</reference>